<sequence length="176" mass="20490">MWRLLKKLFSGPEPSPVETDSEVIRFDEKGFMRTSQLIRSMGWREHWNWDEIDGLGFSFKQAMFPDPWFGDYMESEWFIIVENDNGPEHIYFDADWLNIDHLPPALSQNMPDLDPDELRKGLHNASLGFHHYDGAGQWIGWQRPKPAKRTRSAKKPDPKPKTAPAKRLRSTKKPGA</sequence>
<accession>A0A839ETV8</accession>
<evidence type="ECO:0000256" key="1">
    <source>
        <dbReference type="SAM" id="MobiDB-lite"/>
    </source>
</evidence>
<feature type="compositionally biased region" description="Basic residues" evidence="1">
    <location>
        <begin position="164"/>
        <end position="176"/>
    </location>
</feature>
<feature type="region of interest" description="Disordered" evidence="1">
    <location>
        <begin position="138"/>
        <end position="176"/>
    </location>
</feature>
<reference evidence="2 3" key="1">
    <citation type="submission" date="2020-07" db="EMBL/GenBank/DDBJ databases">
        <title>Genomic Encyclopedia of Type Strains, Phase IV (KMG-V): Genome sequencing to study the core and pangenomes of soil and plant-associated prokaryotes.</title>
        <authorList>
            <person name="Whitman W."/>
        </authorList>
    </citation>
    <scope>NUCLEOTIDE SEQUENCE [LARGE SCALE GENOMIC DNA]</scope>
    <source>
        <strain evidence="2 3">AN3</strain>
    </source>
</reference>
<evidence type="ECO:0000313" key="2">
    <source>
        <dbReference type="EMBL" id="MBA8881545.1"/>
    </source>
</evidence>
<evidence type="ECO:0000313" key="3">
    <source>
        <dbReference type="Proteomes" id="UP000549052"/>
    </source>
</evidence>
<dbReference type="AlphaFoldDB" id="A0A839ETV8"/>
<protein>
    <submittedName>
        <fullName evidence="2">Uncharacterized protein</fullName>
    </submittedName>
</protein>
<proteinExistence type="predicted"/>
<dbReference type="RefSeq" id="WP_182552111.1">
    <property type="nucleotide sequence ID" value="NZ_JACGXN010000015.1"/>
</dbReference>
<keyword evidence="3" id="KW-1185">Reference proteome</keyword>
<gene>
    <name evidence="2" type="ORF">FHW16_005286</name>
</gene>
<dbReference type="Proteomes" id="UP000549052">
    <property type="component" value="Unassembled WGS sequence"/>
</dbReference>
<name>A0A839ETV8_9HYPH</name>
<organism evidence="2 3">
    <name type="scientific">Phyllobacterium myrsinacearum</name>
    <dbReference type="NCBI Taxonomy" id="28101"/>
    <lineage>
        <taxon>Bacteria</taxon>
        <taxon>Pseudomonadati</taxon>
        <taxon>Pseudomonadota</taxon>
        <taxon>Alphaproteobacteria</taxon>
        <taxon>Hyphomicrobiales</taxon>
        <taxon>Phyllobacteriaceae</taxon>
        <taxon>Phyllobacterium</taxon>
    </lineage>
</organism>
<dbReference type="EMBL" id="JACGXN010000015">
    <property type="protein sequence ID" value="MBA8881545.1"/>
    <property type="molecule type" value="Genomic_DNA"/>
</dbReference>
<comment type="caution">
    <text evidence="2">The sequence shown here is derived from an EMBL/GenBank/DDBJ whole genome shotgun (WGS) entry which is preliminary data.</text>
</comment>